<dbReference type="VEuPathDB" id="VectorBase:GPPI050256"/>
<name>A0A1B0C682_9MUSC</name>
<accession>A0A1B0C682</accession>
<protein>
    <submittedName>
        <fullName evidence="1">Uncharacterized protein</fullName>
    </submittedName>
</protein>
<dbReference type="EnsemblMetazoa" id="GPPI050256-RA">
    <property type="protein sequence ID" value="GPPI050256-PA"/>
    <property type="gene ID" value="GPPI050256"/>
</dbReference>
<evidence type="ECO:0000313" key="1">
    <source>
        <dbReference type="EnsemblMetazoa" id="GPPI050256-PA"/>
    </source>
</evidence>
<reference evidence="2" key="1">
    <citation type="submission" date="2015-01" db="EMBL/GenBank/DDBJ databases">
        <authorList>
            <person name="Aksoy S."/>
            <person name="Warren W."/>
            <person name="Wilson R.K."/>
        </authorList>
    </citation>
    <scope>NUCLEOTIDE SEQUENCE [LARGE SCALE GENOMIC DNA]</scope>
    <source>
        <strain evidence="2">IAEA</strain>
    </source>
</reference>
<dbReference type="AlphaFoldDB" id="A0A1B0C682"/>
<reference evidence="1" key="2">
    <citation type="submission" date="2020-05" db="UniProtKB">
        <authorList>
            <consortium name="EnsemblMetazoa"/>
        </authorList>
    </citation>
    <scope>IDENTIFICATION</scope>
    <source>
        <strain evidence="1">IAEA</strain>
    </source>
</reference>
<keyword evidence="2" id="KW-1185">Reference proteome</keyword>
<sequence>MYNNNKIEFNGSKDILNISKFSTDLNYNYLNAIHVLTKSSQTITVLYIVRFCSSYWSPALRNSDNLVLFALATARTTTACLSANCTITR</sequence>
<evidence type="ECO:0000313" key="2">
    <source>
        <dbReference type="Proteomes" id="UP000092460"/>
    </source>
</evidence>
<dbReference type="EMBL" id="JXJN01026460">
    <property type="status" value="NOT_ANNOTATED_CDS"/>
    <property type="molecule type" value="Genomic_DNA"/>
</dbReference>
<dbReference type="Proteomes" id="UP000092460">
    <property type="component" value="Unassembled WGS sequence"/>
</dbReference>
<proteinExistence type="predicted"/>
<organism evidence="1 2">
    <name type="scientific">Glossina palpalis gambiensis</name>
    <dbReference type="NCBI Taxonomy" id="67801"/>
    <lineage>
        <taxon>Eukaryota</taxon>
        <taxon>Metazoa</taxon>
        <taxon>Ecdysozoa</taxon>
        <taxon>Arthropoda</taxon>
        <taxon>Hexapoda</taxon>
        <taxon>Insecta</taxon>
        <taxon>Pterygota</taxon>
        <taxon>Neoptera</taxon>
        <taxon>Endopterygota</taxon>
        <taxon>Diptera</taxon>
        <taxon>Brachycera</taxon>
        <taxon>Muscomorpha</taxon>
        <taxon>Hippoboscoidea</taxon>
        <taxon>Glossinidae</taxon>
        <taxon>Glossina</taxon>
    </lineage>
</organism>